<feature type="signal peptide" evidence="9">
    <location>
        <begin position="1"/>
        <end position="16"/>
    </location>
</feature>
<protein>
    <recommendedName>
        <fullName evidence="10">CFEM domain-containing protein</fullName>
    </recommendedName>
</protein>
<feature type="chain" id="PRO_5040117188" description="CFEM domain-containing protein" evidence="9">
    <location>
        <begin position="17"/>
        <end position="99"/>
    </location>
</feature>
<accession>A0A9P8UVX6</accession>
<keyword evidence="7" id="KW-1015">Disulfide bond</keyword>
<dbReference type="OrthoDB" id="3065412at2759"/>
<comment type="subcellular location">
    <subcellularLocation>
        <location evidence="1">Membrane</location>
        <topology evidence="1">Lipid-anchor</topology>
        <topology evidence="1">GPI-anchor</topology>
    </subcellularLocation>
    <subcellularLocation>
        <location evidence="2">Secreted</location>
    </subcellularLocation>
</comment>
<dbReference type="EMBL" id="JAGPXC010000001">
    <property type="protein sequence ID" value="KAH6659197.1"/>
    <property type="molecule type" value="Genomic_DNA"/>
</dbReference>
<keyword evidence="8" id="KW-0449">Lipoprotein</keyword>
<dbReference type="AlphaFoldDB" id="A0A9P8UVX6"/>
<proteinExistence type="inferred from homology"/>
<dbReference type="InterPro" id="IPR008427">
    <property type="entry name" value="Extracellular_membr_CFEM_dom"/>
</dbReference>
<evidence type="ECO:0000256" key="4">
    <source>
        <dbReference type="ARBA" id="ARBA00022525"/>
    </source>
</evidence>
<evidence type="ECO:0000256" key="2">
    <source>
        <dbReference type="ARBA" id="ARBA00004613"/>
    </source>
</evidence>
<gene>
    <name evidence="11" type="ORF">BKA67DRAFT_652446</name>
</gene>
<evidence type="ECO:0000313" key="11">
    <source>
        <dbReference type="EMBL" id="KAH6659197.1"/>
    </source>
</evidence>
<name>A0A9P8UVX6_9PEZI</name>
<comment type="similarity">
    <text evidence="3">Belongs to the RBT5 family.</text>
</comment>
<evidence type="ECO:0000313" key="12">
    <source>
        <dbReference type="Proteomes" id="UP000758603"/>
    </source>
</evidence>
<dbReference type="Proteomes" id="UP000758603">
    <property type="component" value="Unassembled WGS sequence"/>
</dbReference>
<dbReference type="GeneID" id="70135062"/>
<dbReference type="RefSeq" id="XP_045963328.1">
    <property type="nucleotide sequence ID" value="XM_046106171.1"/>
</dbReference>
<keyword evidence="4" id="KW-0964">Secreted</keyword>
<evidence type="ECO:0000256" key="3">
    <source>
        <dbReference type="ARBA" id="ARBA00010031"/>
    </source>
</evidence>
<keyword evidence="5" id="KW-0336">GPI-anchor</keyword>
<keyword evidence="12" id="KW-1185">Reference proteome</keyword>
<organism evidence="11 12">
    <name type="scientific">Truncatella angustata</name>
    <dbReference type="NCBI Taxonomy" id="152316"/>
    <lineage>
        <taxon>Eukaryota</taxon>
        <taxon>Fungi</taxon>
        <taxon>Dikarya</taxon>
        <taxon>Ascomycota</taxon>
        <taxon>Pezizomycotina</taxon>
        <taxon>Sordariomycetes</taxon>
        <taxon>Xylariomycetidae</taxon>
        <taxon>Amphisphaeriales</taxon>
        <taxon>Sporocadaceae</taxon>
        <taxon>Truncatella</taxon>
    </lineage>
</organism>
<evidence type="ECO:0000256" key="9">
    <source>
        <dbReference type="SAM" id="SignalP"/>
    </source>
</evidence>
<evidence type="ECO:0000256" key="6">
    <source>
        <dbReference type="ARBA" id="ARBA00022729"/>
    </source>
</evidence>
<keyword evidence="6 9" id="KW-0732">Signal</keyword>
<evidence type="ECO:0000256" key="1">
    <source>
        <dbReference type="ARBA" id="ARBA00004589"/>
    </source>
</evidence>
<dbReference type="GO" id="GO:0005576">
    <property type="term" value="C:extracellular region"/>
    <property type="evidence" value="ECO:0007669"/>
    <property type="project" value="UniProtKB-SubCell"/>
</dbReference>
<evidence type="ECO:0000256" key="5">
    <source>
        <dbReference type="ARBA" id="ARBA00022622"/>
    </source>
</evidence>
<keyword evidence="5" id="KW-0325">Glycoprotein</keyword>
<dbReference type="Pfam" id="PF05730">
    <property type="entry name" value="CFEM"/>
    <property type="match status" value="1"/>
</dbReference>
<keyword evidence="5" id="KW-0472">Membrane</keyword>
<reference evidence="11" key="1">
    <citation type="journal article" date="2021" name="Nat. Commun.">
        <title>Genetic determinants of endophytism in the Arabidopsis root mycobiome.</title>
        <authorList>
            <person name="Mesny F."/>
            <person name="Miyauchi S."/>
            <person name="Thiergart T."/>
            <person name="Pickel B."/>
            <person name="Atanasova L."/>
            <person name="Karlsson M."/>
            <person name="Huettel B."/>
            <person name="Barry K.W."/>
            <person name="Haridas S."/>
            <person name="Chen C."/>
            <person name="Bauer D."/>
            <person name="Andreopoulos W."/>
            <person name="Pangilinan J."/>
            <person name="LaButti K."/>
            <person name="Riley R."/>
            <person name="Lipzen A."/>
            <person name="Clum A."/>
            <person name="Drula E."/>
            <person name="Henrissat B."/>
            <person name="Kohler A."/>
            <person name="Grigoriev I.V."/>
            <person name="Martin F.M."/>
            <person name="Hacquard S."/>
        </authorList>
    </citation>
    <scope>NUCLEOTIDE SEQUENCE</scope>
    <source>
        <strain evidence="11">MPI-SDFR-AT-0073</strain>
    </source>
</reference>
<evidence type="ECO:0000256" key="7">
    <source>
        <dbReference type="ARBA" id="ARBA00023157"/>
    </source>
</evidence>
<sequence>MKSAVVILAFSVASLAQPVATNLQYVPPLCALRCFLDTPRGLCGEDVECLCRDDAYVQNLRICATDSSCSDAQKEDMRKTAKSECAARGVDIGDEIGDI</sequence>
<comment type="caution">
    <text evidence="11">The sequence shown here is derived from an EMBL/GenBank/DDBJ whole genome shotgun (WGS) entry which is preliminary data.</text>
</comment>
<evidence type="ECO:0000259" key="10">
    <source>
        <dbReference type="Pfam" id="PF05730"/>
    </source>
</evidence>
<feature type="domain" description="CFEM" evidence="10">
    <location>
        <begin position="27"/>
        <end position="86"/>
    </location>
</feature>
<dbReference type="GO" id="GO:0098552">
    <property type="term" value="C:side of membrane"/>
    <property type="evidence" value="ECO:0007669"/>
    <property type="project" value="UniProtKB-KW"/>
</dbReference>
<evidence type="ECO:0000256" key="8">
    <source>
        <dbReference type="ARBA" id="ARBA00023288"/>
    </source>
</evidence>